<dbReference type="EMBL" id="CP048838">
    <property type="protein sequence ID" value="QJA03851.1"/>
    <property type="molecule type" value="Genomic_DNA"/>
</dbReference>
<feature type="chain" id="PRO_5043045666" evidence="2">
    <location>
        <begin position="29"/>
        <end position="71"/>
    </location>
</feature>
<keyword evidence="1" id="KW-0812">Transmembrane</keyword>
<feature type="transmembrane region" description="Helical" evidence="1">
    <location>
        <begin position="40"/>
        <end position="61"/>
    </location>
</feature>
<feature type="signal peptide" evidence="2">
    <location>
        <begin position="1"/>
        <end position="28"/>
    </location>
</feature>
<proteinExistence type="predicted"/>
<evidence type="ECO:0000313" key="4">
    <source>
        <dbReference type="Proteomes" id="UP000503330"/>
    </source>
</evidence>
<keyword evidence="2" id="KW-0732">Signal</keyword>
<organism evidence="3 4">
    <name type="scientific">Clostridium innocuum</name>
    <dbReference type="NCBI Taxonomy" id="1522"/>
    <lineage>
        <taxon>Bacteria</taxon>
        <taxon>Bacillati</taxon>
        <taxon>Bacillota</taxon>
        <taxon>Clostridia</taxon>
        <taxon>Eubacteriales</taxon>
        <taxon>Clostridiaceae</taxon>
        <taxon>Clostridium</taxon>
    </lineage>
</organism>
<name>A0AAP9MIT8_CLOIN</name>
<dbReference type="Proteomes" id="UP000503330">
    <property type="component" value="Chromosome"/>
</dbReference>
<sequence>MNKRCINVKYAIRISLMCVCFSCVTANASTLSAKRHTPDVAVLACRRALFMLGAVSCGILVSEQLRKYRGK</sequence>
<evidence type="ECO:0000256" key="1">
    <source>
        <dbReference type="SAM" id="Phobius"/>
    </source>
</evidence>
<accession>A0AAP9MIT8</accession>
<dbReference type="AlphaFoldDB" id="A0AAP9MIT8"/>
<protein>
    <submittedName>
        <fullName evidence="3">Uncharacterized protein</fullName>
    </submittedName>
</protein>
<evidence type="ECO:0000313" key="3">
    <source>
        <dbReference type="EMBL" id="QJA03851.1"/>
    </source>
</evidence>
<keyword evidence="1" id="KW-0472">Membrane</keyword>
<reference evidence="3 4" key="1">
    <citation type="submission" date="2020-02" db="EMBL/GenBank/DDBJ databases">
        <authorList>
            <person name="Kociolek L.K."/>
            <person name="Ozer E.A."/>
        </authorList>
    </citation>
    <scope>NUCLEOTIDE SEQUENCE [LARGE SCALE GENOMIC DNA]</scope>
    <source>
        <strain evidence="3 4">ATCC 14501</strain>
    </source>
</reference>
<keyword evidence="1" id="KW-1133">Transmembrane helix</keyword>
<evidence type="ECO:0000256" key="2">
    <source>
        <dbReference type="SAM" id="SignalP"/>
    </source>
</evidence>
<gene>
    <name evidence="3" type="ORF">G4D54_16105</name>
</gene>